<dbReference type="Proteomes" id="UP000005407">
    <property type="component" value="Unassembled WGS sequence"/>
</dbReference>
<dbReference type="InterPro" id="IPR025949">
    <property type="entry name" value="PapC-like_C"/>
</dbReference>
<dbReference type="GO" id="GO:0015473">
    <property type="term" value="F:fimbrial usher porin activity"/>
    <property type="evidence" value="ECO:0007669"/>
    <property type="project" value="InterPro"/>
</dbReference>
<evidence type="ECO:0000256" key="9">
    <source>
        <dbReference type="SAM" id="SignalP"/>
    </source>
</evidence>
<evidence type="ECO:0000256" key="3">
    <source>
        <dbReference type="ARBA" id="ARBA00022448"/>
    </source>
</evidence>
<dbReference type="FunFam" id="2.60.40.2610:FF:000001">
    <property type="entry name" value="Outer membrane fimbrial usher protein"/>
    <property type="match status" value="1"/>
</dbReference>
<dbReference type="Gene3D" id="2.60.40.2070">
    <property type="match status" value="1"/>
</dbReference>
<dbReference type="InterPro" id="IPR042186">
    <property type="entry name" value="FimD_plug_dom"/>
</dbReference>
<dbReference type="AlphaFoldDB" id="I6D054"/>
<dbReference type="PANTHER" id="PTHR30451">
    <property type="entry name" value="OUTER MEMBRANE USHER PROTEIN"/>
    <property type="match status" value="1"/>
</dbReference>
<dbReference type="Gene3D" id="2.60.40.2610">
    <property type="entry name" value="Outer membrane usher protein FimD, plug domain"/>
    <property type="match status" value="1"/>
</dbReference>
<proteinExistence type="inferred from homology"/>
<feature type="domain" description="PapC-like C-terminal" evidence="10">
    <location>
        <begin position="221"/>
        <end position="284"/>
    </location>
</feature>
<accession>I6D054</accession>
<protein>
    <submittedName>
        <fullName evidence="11">Fimbrial Usher family protein</fullName>
    </submittedName>
</protein>
<evidence type="ECO:0000256" key="2">
    <source>
        <dbReference type="ARBA" id="ARBA00008064"/>
    </source>
</evidence>
<keyword evidence="8" id="KW-0998">Cell outer membrane</keyword>
<dbReference type="Pfam" id="PF13953">
    <property type="entry name" value="PapC_C"/>
    <property type="match status" value="1"/>
</dbReference>
<dbReference type="InterPro" id="IPR043142">
    <property type="entry name" value="PapC-like_C_sf"/>
</dbReference>
<evidence type="ECO:0000256" key="1">
    <source>
        <dbReference type="ARBA" id="ARBA00004571"/>
    </source>
</evidence>
<evidence type="ECO:0000256" key="8">
    <source>
        <dbReference type="ARBA" id="ARBA00023237"/>
    </source>
</evidence>
<evidence type="ECO:0000256" key="7">
    <source>
        <dbReference type="ARBA" id="ARBA00023136"/>
    </source>
</evidence>
<dbReference type="PANTHER" id="PTHR30451:SF21">
    <property type="entry name" value="FIMBRIAL USHER DOMAIN-CONTAINING PROTEIN YDET-RELATED"/>
    <property type="match status" value="1"/>
</dbReference>
<organism evidence="11 12">
    <name type="scientific">Shigella flexneri K-315</name>
    <dbReference type="NCBI Taxonomy" id="766150"/>
    <lineage>
        <taxon>Bacteria</taxon>
        <taxon>Pseudomonadati</taxon>
        <taxon>Pseudomonadota</taxon>
        <taxon>Gammaproteobacteria</taxon>
        <taxon>Enterobacterales</taxon>
        <taxon>Enterobacteriaceae</taxon>
        <taxon>Shigella</taxon>
    </lineage>
</organism>
<dbReference type="FunFam" id="2.60.40.2070:FF:000001">
    <property type="entry name" value="Fimbrial outer membrane usher protein"/>
    <property type="match status" value="1"/>
</dbReference>
<keyword evidence="5" id="KW-0812">Transmembrane</keyword>
<keyword evidence="6 9" id="KW-0732">Signal</keyword>
<evidence type="ECO:0000259" key="10">
    <source>
        <dbReference type="Pfam" id="PF13953"/>
    </source>
</evidence>
<evidence type="ECO:0000256" key="5">
    <source>
        <dbReference type="ARBA" id="ARBA00022692"/>
    </source>
</evidence>
<name>I6D054_SHIFL</name>
<keyword evidence="4" id="KW-1134">Transmembrane beta strand</keyword>
<dbReference type="EMBL" id="AKMY01000012">
    <property type="protein sequence ID" value="EIQ25146.1"/>
    <property type="molecule type" value="Genomic_DNA"/>
</dbReference>
<dbReference type="InterPro" id="IPR000015">
    <property type="entry name" value="Fimb_usher"/>
</dbReference>
<feature type="signal peptide" evidence="9">
    <location>
        <begin position="1"/>
        <end position="20"/>
    </location>
</feature>
<comment type="similarity">
    <text evidence="2">Belongs to the fimbrial export usher family.</text>
</comment>
<dbReference type="GO" id="GO:0009297">
    <property type="term" value="P:pilus assembly"/>
    <property type="evidence" value="ECO:0007669"/>
    <property type="project" value="InterPro"/>
</dbReference>
<keyword evidence="7" id="KW-0472">Membrane</keyword>
<dbReference type="GO" id="GO:0009279">
    <property type="term" value="C:cell outer membrane"/>
    <property type="evidence" value="ECO:0007669"/>
    <property type="project" value="UniProtKB-SubCell"/>
</dbReference>
<comment type="subcellular location">
    <subcellularLocation>
        <location evidence="1">Cell outer membrane</location>
        <topology evidence="1">Multi-pass membrane protein</topology>
    </subcellularLocation>
</comment>
<dbReference type="Pfam" id="PF00577">
    <property type="entry name" value="Usher"/>
    <property type="match status" value="1"/>
</dbReference>
<evidence type="ECO:0000313" key="11">
    <source>
        <dbReference type="EMBL" id="EIQ25146.1"/>
    </source>
</evidence>
<evidence type="ECO:0000313" key="12">
    <source>
        <dbReference type="Proteomes" id="UP000005407"/>
    </source>
</evidence>
<keyword evidence="3" id="KW-0813">Transport</keyword>
<dbReference type="PATRIC" id="fig|766150.3.peg.937"/>
<evidence type="ECO:0000256" key="6">
    <source>
        <dbReference type="ARBA" id="ARBA00022729"/>
    </source>
</evidence>
<reference evidence="11 12" key="1">
    <citation type="submission" date="2012-03" db="EMBL/GenBank/DDBJ databases">
        <authorList>
            <person name="Rasko D."/>
            <person name="Redman J."/>
            <person name="Daugherty S.C."/>
            <person name="Tallon L."/>
            <person name="Sadzewicz L."/>
            <person name="Jones K."/>
            <person name="Santana-Cruz I."/>
            <person name="Liu X."/>
        </authorList>
    </citation>
    <scope>NUCLEOTIDE SEQUENCE [LARGE SCALE GENOMIC DNA]</scope>
    <source>
        <strain evidence="11 12">K-315</strain>
    </source>
</reference>
<comment type="caution">
    <text evidence="11">The sequence shown here is derived from an EMBL/GenBank/DDBJ whole genome shotgun (WGS) entry which is preliminary data.</text>
</comment>
<feature type="chain" id="PRO_5003702496" evidence="9">
    <location>
        <begin position="21"/>
        <end position="299"/>
    </location>
</feature>
<sequence length="299" mass="31723">MPCFTAMRAEIALMSGSAFAVTHHAFSSGAGRTSDGNGSHASTLKSPSYTKSVSWQHYPETLLDDGNLSYSVQQGYNSEGKTANGSASMDYKGAFADARVGYNYSDNGSQQQLNYALSGSLVAHSQGITLGQSLGETNVLIAAPGAENTRVANSTGLKTDWRGYTVVPYAPSYRENRIALDAASLKRNVDLENAVVNVVPTKGALVLAEFNAHAGARVLMKTSKQGIPLRFGAIATLDGIQTNSGIIDDDGSLYMSGLPAQGAITVRWGEAPDQICHISYQLTEQQINSAITRMDAICR</sequence>
<evidence type="ECO:0000256" key="4">
    <source>
        <dbReference type="ARBA" id="ARBA00022452"/>
    </source>
</evidence>
<gene>
    <name evidence="11" type="ORF">SFK315_0973</name>
</gene>